<feature type="region of interest" description="Disordered" evidence="1">
    <location>
        <begin position="1"/>
        <end position="24"/>
    </location>
</feature>
<evidence type="ECO:0000313" key="3">
    <source>
        <dbReference type="Proteomes" id="UP000054166"/>
    </source>
</evidence>
<reference evidence="2 3" key="1">
    <citation type="submission" date="2014-04" db="EMBL/GenBank/DDBJ databases">
        <authorList>
            <consortium name="DOE Joint Genome Institute"/>
            <person name="Kuo A."/>
            <person name="Tarkka M."/>
            <person name="Buscot F."/>
            <person name="Kohler A."/>
            <person name="Nagy L.G."/>
            <person name="Floudas D."/>
            <person name="Copeland A."/>
            <person name="Barry K.W."/>
            <person name="Cichocki N."/>
            <person name="Veneault-Fourrey C."/>
            <person name="LaButti K."/>
            <person name="Lindquist E.A."/>
            <person name="Lipzen A."/>
            <person name="Lundell T."/>
            <person name="Morin E."/>
            <person name="Murat C."/>
            <person name="Sun H."/>
            <person name="Tunlid A."/>
            <person name="Henrissat B."/>
            <person name="Grigoriev I.V."/>
            <person name="Hibbett D.S."/>
            <person name="Martin F."/>
            <person name="Nordberg H.P."/>
            <person name="Cantor M.N."/>
            <person name="Hua S.X."/>
        </authorList>
    </citation>
    <scope>NUCLEOTIDE SEQUENCE [LARGE SCALE GENOMIC DNA]</scope>
    <source>
        <strain evidence="2 3">F 1598</strain>
    </source>
</reference>
<dbReference type="Proteomes" id="UP000054166">
    <property type="component" value="Unassembled WGS sequence"/>
</dbReference>
<proteinExistence type="predicted"/>
<keyword evidence="3" id="KW-1185">Reference proteome</keyword>
<protein>
    <submittedName>
        <fullName evidence="2">Uncharacterized protein</fullName>
    </submittedName>
</protein>
<dbReference type="AlphaFoldDB" id="A0A0C3CEQ0"/>
<accession>A0A0C3CEQ0</accession>
<name>A0A0C3CEQ0_PILCF</name>
<feature type="compositionally biased region" description="Polar residues" evidence="1">
    <location>
        <begin position="36"/>
        <end position="60"/>
    </location>
</feature>
<reference evidence="3" key="2">
    <citation type="submission" date="2015-01" db="EMBL/GenBank/DDBJ databases">
        <title>Evolutionary Origins and Diversification of the Mycorrhizal Mutualists.</title>
        <authorList>
            <consortium name="DOE Joint Genome Institute"/>
            <consortium name="Mycorrhizal Genomics Consortium"/>
            <person name="Kohler A."/>
            <person name="Kuo A."/>
            <person name="Nagy L.G."/>
            <person name="Floudas D."/>
            <person name="Copeland A."/>
            <person name="Barry K.W."/>
            <person name="Cichocki N."/>
            <person name="Veneault-Fourrey C."/>
            <person name="LaButti K."/>
            <person name="Lindquist E.A."/>
            <person name="Lipzen A."/>
            <person name="Lundell T."/>
            <person name="Morin E."/>
            <person name="Murat C."/>
            <person name="Riley R."/>
            <person name="Ohm R."/>
            <person name="Sun H."/>
            <person name="Tunlid A."/>
            <person name="Henrissat B."/>
            <person name="Grigoriev I.V."/>
            <person name="Hibbett D.S."/>
            <person name="Martin F."/>
        </authorList>
    </citation>
    <scope>NUCLEOTIDE SEQUENCE [LARGE SCALE GENOMIC DNA]</scope>
    <source>
        <strain evidence="3">F 1598</strain>
    </source>
</reference>
<dbReference type="HOGENOM" id="CLU_1696184_0_0_1"/>
<sequence length="155" mass="16634">MPPLSPSPDGSLARDNLGNGSAAATQDIDVTALVSPSVNLQSSSPDESTLSGEKSASQGVTDGRQLPHILTLPFPFTFDVSLALSLIPTSNFSSSMAEDWAKACNNDDMRPVKEATDATDSRGYSVVVERHGSVNYWRFLTYHKGFISILQKPKC</sequence>
<dbReference type="EMBL" id="KN832977">
    <property type="protein sequence ID" value="KIM88197.1"/>
    <property type="molecule type" value="Genomic_DNA"/>
</dbReference>
<organism evidence="2 3">
    <name type="scientific">Piloderma croceum (strain F 1598)</name>
    <dbReference type="NCBI Taxonomy" id="765440"/>
    <lineage>
        <taxon>Eukaryota</taxon>
        <taxon>Fungi</taxon>
        <taxon>Dikarya</taxon>
        <taxon>Basidiomycota</taxon>
        <taxon>Agaricomycotina</taxon>
        <taxon>Agaricomycetes</taxon>
        <taxon>Agaricomycetidae</taxon>
        <taxon>Atheliales</taxon>
        <taxon>Atheliaceae</taxon>
        <taxon>Piloderma</taxon>
    </lineage>
</organism>
<feature type="region of interest" description="Disordered" evidence="1">
    <location>
        <begin position="36"/>
        <end position="62"/>
    </location>
</feature>
<evidence type="ECO:0000313" key="2">
    <source>
        <dbReference type="EMBL" id="KIM88197.1"/>
    </source>
</evidence>
<dbReference type="InParanoid" id="A0A0C3CEQ0"/>
<evidence type="ECO:0000256" key="1">
    <source>
        <dbReference type="SAM" id="MobiDB-lite"/>
    </source>
</evidence>
<gene>
    <name evidence="2" type="ORF">PILCRDRAFT_814097</name>
</gene>